<evidence type="ECO:0000256" key="5">
    <source>
        <dbReference type="ARBA" id="ARBA00022676"/>
    </source>
</evidence>
<dbReference type="GO" id="GO:0044389">
    <property type="term" value="F:ubiquitin-like protein ligase binding"/>
    <property type="evidence" value="ECO:0007669"/>
    <property type="project" value="TreeGrafter"/>
</dbReference>
<evidence type="ECO:0000259" key="15">
    <source>
        <dbReference type="PROSITE" id="PS51154"/>
    </source>
</evidence>
<protein>
    <submittedName>
        <fullName evidence="16">Poly(ADP-ribose) polymerase family member 9</fullName>
    </submittedName>
    <submittedName>
        <fullName evidence="19">Protein mono-ADP-ribosyltransferase PARP9 isoform X1</fullName>
    </submittedName>
</protein>
<dbReference type="SUPFAM" id="SSF56399">
    <property type="entry name" value="ADP-ribosylation"/>
    <property type="match status" value="1"/>
</dbReference>
<keyword evidence="9" id="KW-0013">ADP-ribosylation</keyword>
<keyword evidence="17" id="KW-1185">Reference proteome</keyword>
<dbReference type="Gene3D" id="3.40.220.10">
    <property type="entry name" value="Leucine Aminopeptidase, subunit E, domain 1"/>
    <property type="match status" value="2"/>
</dbReference>
<dbReference type="PROSITE" id="PS51154">
    <property type="entry name" value="MACRO"/>
    <property type="match status" value="2"/>
</dbReference>
<keyword evidence="7" id="KW-0548">Nucleotidyltransferase</keyword>
<organism evidence="17 19">
    <name type="scientific">Phyllostomus discolor</name>
    <name type="common">pale spear-nosed bat</name>
    <dbReference type="NCBI Taxonomy" id="89673"/>
    <lineage>
        <taxon>Eukaryota</taxon>
        <taxon>Metazoa</taxon>
        <taxon>Chordata</taxon>
        <taxon>Craniata</taxon>
        <taxon>Vertebrata</taxon>
        <taxon>Euteleostomi</taxon>
        <taxon>Mammalia</taxon>
        <taxon>Eutheria</taxon>
        <taxon>Laurasiatheria</taxon>
        <taxon>Chiroptera</taxon>
        <taxon>Yangochiroptera</taxon>
        <taxon>Phyllostomidae</taxon>
        <taxon>Phyllostominae</taxon>
        <taxon>Phyllostomus</taxon>
    </lineage>
</organism>
<dbReference type="PANTHER" id="PTHR14453">
    <property type="entry name" value="PARP/ZINC FINGER CCCH TYPE DOMAIN CONTAINING PROTEIN"/>
    <property type="match status" value="1"/>
</dbReference>
<dbReference type="GO" id="GO:0003950">
    <property type="term" value="F:NAD+ poly-ADP-ribosyltransferase activity"/>
    <property type="evidence" value="ECO:0007669"/>
    <property type="project" value="InterPro"/>
</dbReference>
<dbReference type="Pfam" id="PF01661">
    <property type="entry name" value="Macro"/>
    <property type="match status" value="2"/>
</dbReference>
<evidence type="ECO:0000256" key="7">
    <source>
        <dbReference type="ARBA" id="ARBA00022695"/>
    </source>
</evidence>
<evidence type="ECO:0000256" key="4">
    <source>
        <dbReference type="ARBA" id="ARBA00022588"/>
    </source>
</evidence>
<name>A0A7E6D465_9CHIR</name>
<keyword evidence="3" id="KW-0963">Cytoplasm</keyword>
<keyword evidence="12" id="KW-0539">Nucleus</keyword>
<dbReference type="GO" id="GO:0060335">
    <property type="term" value="P:positive regulation of type II interferon-mediated signaling pathway"/>
    <property type="evidence" value="ECO:0007669"/>
    <property type="project" value="TreeGrafter"/>
</dbReference>
<evidence type="ECO:0000313" key="16">
    <source>
        <dbReference type="EMBL" id="KAF6120835.1"/>
    </source>
</evidence>
<dbReference type="AlphaFoldDB" id="A0A7E6D465"/>
<sequence length="976" mass="108804">MAGLGHPHQQRGWRAGVRGHGFRRRAGAAAPDIAGRGMRQGCVPPLRPGQQTFSFVFPELPPVPGSAAPFSLLAACLADLAGSGPPYLGTTVFAQKHKTEYKHLKTPGPRRMDFSKGAEAAAYNEKSGRNTSLSVLLQKFFAQICPQWEKGNTEGDCLPCKRSEILGDILGENHSWQIPINHNDFKILKNNESQLCKVLQNKFGCISTLVSPAGEGNSESLQVFKRRLTPWLELSVWKDNLTRHAVDAVVNAANEDLYHGGGLARALVKAGGQEIQEESTRFVSRFGKIPAGEIACTGAGRLPCRHIIHAVGPRWEEVHREKCIYQLRKAIINILKYVTSSKLPIETVAIPAVSSGIFRFPLNLCTQIIVETIKNYFQGMQLTGTLKQIHLVSNEDPTVAAFKAASEDILGENELGFQVNQGAVLPLSMMTVNNLTVQIVQGLIHLQGTDVFVCFVNPNLGDGVGPVSESFPQKAGNKMTEEFTKKSLQTSKDSPLVLVQSNSKSPGQYVFYVCWPSEYSKQDLVLRNIVKKCLEKCLELNVTSISLPPLGTGNTGFGKYEAAEIMFDEVLMFAKQCFKKQLTIKFVILPEEQETYEVFSTVMAKSKSKQQPFNNYTVPQGTRGTRETREHGLKANSPAINLMGPNQEKMGEAQEWIQRILTHQDQHTIENNHILYLGKKEHDILAQHQAASKVSISEIINPGKATLAIKGAQADLIEVILKIEQMLCEVQEKMARKKEQALWSSSRQWTDQQPKHQDEMKEKKFLKCLMLSTQEIQDQKKQFENCGLQIIKVEKIDNVALMAAFQRKKKMMEGRMHGKPVSHRLFQQVPQQFCEVVCRVGFQRMYSVPCDPKYGAGIYFTKNLRSLAYQVKKTPTTDKLIYVFEAEVLTGSFCQGHQLNIVPPPLSPGAIDRHDSVVDSVSSPETFVVFSGVQAVPLYLWTCTQNPVRPQDYSSKLMMQSPQSHWGKHVMNSSVD</sequence>
<dbReference type="GO" id="GO:0045087">
    <property type="term" value="P:innate immune response"/>
    <property type="evidence" value="ECO:0007669"/>
    <property type="project" value="UniProtKB-KW"/>
</dbReference>
<dbReference type="FunFam" id="3.40.220.10:FF:000010">
    <property type="entry name" value="Poly [ADP-ribose] polymerase"/>
    <property type="match status" value="1"/>
</dbReference>
<evidence type="ECO:0000256" key="9">
    <source>
        <dbReference type="ARBA" id="ARBA00022765"/>
    </source>
</evidence>
<dbReference type="PANTHER" id="PTHR14453:SF70">
    <property type="entry name" value="PROTEIN MONO-ADP-RIBOSYLTRANSFERASE PARP9"/>
    <property type="match status" value="1"/>
</dbReference>
<accession>A0A7E6D465</accession>
<evidence type="ECO:0000256" key="10">
    <source>
        <dbReference type="ARBA" id="ARBA00022859"/>
    </source>
</evidence>
<dbReference type="EMBL" id="JABVXQ010000003">
    <property type="protein sequence ID" value="KAF6120835.1"/>
    <property type="molecule type" value="Genomic_DNA"/>
</dbReference>
<evidence type="ECO:0000256" key="8">
    <source>
        <dbReference type="ARBA" id="ARBA00022737"/>
    </source>
</evidence>
<evidence type="ECO:0000256" key="3">
    <source>
        <dbReference type="ARBA" id="ARBA00022490"/>
    </source>
</evidence>
<evidence type="ECO:0000256" key="13">
    <source>
        <dbReference type="ARBA" id="ARBA00024347"/>
    </source>
</evidence>
<dbReference type="Proteomes" id="UP000664940">
    <property type="component" value="Unassembled WGS sequence"/>
</dbReference>
<keyword evidence="11" id="KW-0520">NAD</keyword>
<dbReference type="SUPFAM" id="SSF52949">
    <property type="entry name" value="Macro domain-like"/>
    <property type="match status" value="2"/>
</dbReference>
<reference evidence="19" key="2">
    <citation type="submission" date="2025-04" db="UniProtKB">
        <authorList>
            <consortium name="RefSeq"/>
        </authorList>
    </citation>
    <scope>IDENTIFICATION</scope>
    <source>
        <tissue evidence="19">Muscle</tissue>
    </source>
</reference>
<dbReference type="RefSeq" id="XP_035874075.1">
    <property type="nucleotide sequence ID" value="XM_036018182.1"/>
</dbReference>
<dbReference type="GeneID" id="114490585"/>
<feature type="domain" description="PARP catalytic" evidence="14">
    <location>
        <begin position="751"/>
        <end position="976"/>
    </location>
</feature>
<keyword evidence="4" id="KW-0399">Innate immunity</keyword>
<keyword evidence="6" id="KW-0808">Transferase</keyword>
<evidence type="ECO:0000313" key="17">
    <source>
        <dbReference type="Proteomes" id="UP000504628"/>
    </source>
</evidence>
<dbReference type="GO" id="GO:1990404">
    <property type="term" value="F:NAD+-protein mono-ADP-ribosyltransferase activity"/>
    <property type="evidence" value="ECO:0007669"/>
    <property type="project" value="TreeGrafter"/>
</dbReference>
<dbReference type="CDD" id="cd02907">
    <property type="entry name" value="Macro_Af1521_BAL-like"/>
    <property type="match status" value="1"/>
</dbReference>
<dbReference type="GO" id="GO:0070212">
    <property type="term" value="P:protein poly-ADP-ribosylation"/>
    <property type="evidence" value="ECO:0007669"/>
    <property type="project" value="TreeGrafter"/>
</dbReference>
<evidence type="ECO:0000256" key="2">
    <source>
        <dbReference type="ARBA" id="ARBA00004496"/>
    </source>
</evidence>
<evidence type="ECO:0000259" key="14">
    <source>
        <dbReference type="PROSITE" id="PS51059"/>
    </source>
</evidence>
<evidence type="ECO:0000256" key="12">
    <source>
        <dbReference type="ARBA" id="ARBA00023242"/>
    </source>
</evidence>
<dbReference type="GO" id="GO:0005634">
    <property type="term" value="C:nucleus"/>
    <property type="evidence" value="ECO:0007669"/>
    <property type="project" value="UniProtKB-SubCell"/>
</dbReference>
<dbReference type="GO" id="GO:0005737">
    <property type="term" value="C:cytoplasm"/>
    <property type="evidence" value="ECO:0007669"/>
    <property type="project" value="UniProtKB-SubCell"/>
</dbReference>
<evidence type="ECO:0000313" key="18">
    <source>
        <dbReference type="Proteomes" id="UP000664940"/>
    </source>
</evidence>
<dbReference type="CDD" id="cd01439">
    <property type="entry name" value="TCCD_inducible_PARP_like"/>
    <property type="match status" value="1"/>
</dbReference>
<keyword evidence="10" id="KW-0391">Immunity</keyword>
<comment type="similarity">
    <text evidence="13">Belongs to the ARTD/PARP family.</text>
</comment>
<dbReference type="SMART" id="SM00506">
    <property type="entry name" value="A1pp"/>
    <property type="match status" value="2"/>
</dbReference>
<feature type="domain" description="Macro" evidence="15">
    <location>
        <begin position="221"/>
        <end position="410"/>
    </location>
</feature>
<dbReference type="KEGG" id="pdic:114490585"/>
<dbReference type="InterPro" id="IPR043472">
    <property type="entry name" value="Macro_dom-like"/>
</dbReference>
<dbReference type="GO" id="GO:0003714">
    <property type="term" value="F:transcription corepressor activity"/>
    <property type="evidence" value="ECO:0007669"/>
    <property type="project" value="TreeGrafter"/>
</dbReference>
<reference evidence="16 18" key="1">
    <citation type="journal article" date="2020" name="Nature">
        <title>Six reference-quality genomes reveal evolution of bat adaptations.</title>
        <authorList>
            <person name="Jebb D."/>
            <person name="Huang Z."/>
            <person name="Pippel M."/>
            <person name="Hughes G.M."/>
            <person name="Lavrichenko K."/>
            <person name="Devanna P."/>
            <person name="Winkler S."/>
            <person name="Jermiin L.S."/>
            <person name="Skirmuntt E.C."/>
            <person name="Katzourakis A."/>
            <person name="Burkitt-Gray L."/>
            <person name="Ray D.A."/>
            <person name="Sullivan K.A.M."/>
            <person name="Roscito J.G."/>
            <person name="Kirilenko B.M."/>
            <person name="Davalos L.M."/>
            <person name="Corthals A.P."/>
            <person name="Power M.L."/>
            <person name="Jones G."/>
            <person name="Ransome R.D."/>
            <person name="Dechmann D.K.N."/>
            <person name="Locatelli A.G."/>
            <person name="Puechmaille S.J."/>
            <person name="Fedrigo O."/>
            <person name="Jarvis E.D."/>
            <person name="Hiller M."/>
            <person name="Vernes S.C."/>
            <person name="Myers E.W."/>
            <person name="Teeling E.C."/>
        </authorList>
    </citation>
    <scope>NUCLEOTIDE SEQUENCE [LARGE SCALE GENOMIC DNA]</scope>
    <source>
        <strain evidence="16">Bat1K_MPI-CBG_1</strain>
    </source>
</reference>
<dbReference type="PROSITE" id="PS51059">
    <property type="entry name" value="PARP_CATALYTIC"/>
    <property type="match status" value="1"/>
</dbReference>
<comment type="subcellular location">
    <subcellularLocation>
        <location evidence="2">Cytoplasm</location>
    </subcellularLocation>
    <subcellularLocation>
        <location evidence="1">Nucleus</location>
    </subcellularLocation>
</comment>
<proteinExistence type="inferred from homology"/>
<dbReference type="InterPro" id="IPR052056">
    <property type="entry name" value="Mono-ARTD/PARP"/>
</dbReference>
<feature type="domain" description="Macro" evidence="15">
    <location>
        <begin position="424"/>
        <end position="607"/>
    </location>
</feature>
<dbReference type="Proteomes" id="UP000504628">
    <property type="component" value="Chromosome 2"/>
</dbReference>
<dbReference type="GO" id="GO:0010629">
    <property type="term" value="P:negative regulation of gene expression"/>
    <property type="evidence" value="ECO:0007669"/>
    <property type="project" value="TreeGrafter"/>
</dbReference>
<dbReference type="InterPro" id="IPR012317">
    <property type="entry name" value="Poly(ADP-ribose)pol_cat_dom"/>
</dbReference>
<evidence type="ECO:0000256" key="6">
    <source>
        <dbReference type="ARBA" id="ARBA00022679"/>
    </source>
</evidence>
<dbReference type="Gene3D" id="3.90.228.10">
    <property type="match status" value="1"/>
</dbReference>
<keyword evidence="5" id="KW-0328">Glycosyltransferase</keyword>
<dbReference type="OrthoDB" id="6133115at2759"/>
<gene>
    <name evidence="19" type="primary">PARP9</name>
    <name evidence="16" type="ORF">HJG60_014586</name>
</gene>
<keyword evidence="8" id="KW-0677">Repeat</keyword>
<evidence type="ECO:0000313" key="19">
    <source>
        <dbReference type="RefSeq" id="XP_035874075.1"/>
    </source>
</evidence>
<dbReference type="InterPro" id="IPR002589">
    <property type="entry name" value="Macro_dom"/>
</dbReference>
<dbReference type="GO" id="GO:0016779">
    <property type="term" value="F:nucleotidyltransferase activity"/>
    <property type="evidence" value="ECO:0007669"/>
    <property type="project" value="UniProtKB-KW"/>
</dbReference>
<evidence type="ECO:0000256" key="1">
    <source>
        <dbReference type="ARBA" id="ARBA00004123"/>
    </source>
</evidence>
<dbReference type="CTD" id="83666"/>
<evidence type="ECO:0000256" key="11">
    <source>
        <dbReference type="ARBA" id="ARBA00023027"/>
    </source>
</evidence>